<evidence type="ECO:0000313" key="3">
    <source>
        <dbReference type="Proteomes" id="UP001427805"/>
    </source>
</evidence>
<organism evidence="2 3">
    <name type="scientific">Sphingomonas rustica</name>
    <dbReference type="NCBI Taxonomy" id="3103142"/>
    <lineage>
        <taxon>Bacteria</taxon>
        <taxon>Pseudomonadati</taxon>
        <taxon>Pseudomonadota</taxon>
        <taxon>Alphaproteobacteria</taxon>
        <taxon>Sphingomonadales</taxon>
        <taxon>Sphingomonadaceae</taxon>
        <taxon>Sphingomonas</taxon>
    </lineage>
</organism>
<keyword evidence="3" id="KW-1185">Reference proteome</keyword>
<evidence type="ECO:0008006" key="4">
    <source>
        <dbReference type="Google" id="ProtNLM"/>
    </source>
</evidence>
<accession>A0ABV0BB21</accession>
<comment type="caution">
    <text evidence="2">The sequence shown here is derived from an EMBL/GenBank/DDBJ whole genome shotgun (WGS) entry which is preliminary data.</text>
</comment>
<feature type="transmembrane region" description="Helical" evidence="1">
    <location>
        <begin position="62"/>
        <end position="84"/>
    </location>
</feature>
<reference evidence="2 3" key="1">
    <citation type="submission" date="2024-05" db="EMBL/GenBank/DDBJ databases">
        <title>Sphingomonas sp. HF-S3 16S ribosomal RNA gene Genome sequencing and assembly.</title>
        <authorList>
            <person name="Lee H."/>
        </authorList>
    </citation>
    <scope>NUCLEOTIDE SEQUENCE [LARGE SCALE GENOMIC DNA]</scope>
    <source>
        <strain evidence="2 3">HF-S3</strain>
    </source>
</reference>
<dbReference type="EMBL" id="JBDIZK010000008">
    <property type="protein sequence ID" value="MEN3748432.1"/>
    <property type="molecule type" value="Genomic_DNA"/>
</dbReference>
<evidence type="ECO:0000256" key="1">
    <source>
        <dbReference type="SAM" id="Phobius"/>
    </source>
</evidence>
<protein>
    <recommendedName>
        <fullName evidence="4">Integral membrane protein</fullName>
    </recommendedName>
</protein>
<name>A0ABV0BB21_9SPHN</name>
<keyword evidence="1" id="KW-0472">Membrane</keyword>
<gene>
    <name evidence="2" type="ORF">TPR58_14750</name>
</gene>
<keyword evidence="1" id="KW-1133">Transmembrane helix</keyword>
<keyword evidence="1" id="KW-0812">Transmembrane</keyword>
<dbReference type="Proteomes" id="UP001427805">
    <property type="component" value="Unassembled WGS sequence"/>
</dbReference>
<sequence length="111" mass="11612">MIATMRQADGPEDGSMSVTRKLMGYSVLSLILLGLAGAAVWQLWVLIALVQIGFLLGGQPNWSGILTVLLALGITLLVSLAGIVHLMSRMRALIDETRRSGNAGGPGIQAG</sequence>
<proteinExistence type="predicted"/>
<evidence type="ECO:0000313" key="2">
    <source>
        <dbReference type="EMBL" id="MEN3748432.1"/>
    </source>
</evidence>
<feature type="transmembrane region" description="Helical" evidence="1">
    <location>
        <begin position="30"/>
        <end position="56"/>
    </location>
</feature>